<dbReference type="eggNOG" id="COG3547">
    <property type="taxonomic scope" value="Bacteria"/>
</dbReference>
<dbReference type="PANTHER" id="PTHR33055">
    <property type="entry name" value="TRANSPOSASE FOR INSERTION SEQUENCE ELEMENT IS1111A"/>
    <property type="match status" value="1"/>
</dbReference>
<dbReference type="AlphaFoldDB" id="V5WD83"/>
<proteinExistence type="predicted"/>
<dbReference type="GO" id="GO:0003677">
    <property type="term" value="F:DNA binding"/>
    <property type="evidence" value="ECO:0007669"/>
    <property type="project" value="InterPro"/>
</dbReference>
<dbReference type="GO" id="GO:0006313">
    <property type="term" value="P:DNA transposition"/>
    <property type="evidence" value="ECO:0007669"/>
    <property type="project" value="InterPro"/>
</dbReference>
<feature type="domain" description="Transposase IS116/IS110/IS902 C-terminal" evidence="2">
    <location>
        <begin position="221"/>
        <end position="306"/>
    </location>
</feature>
<reference evidence="3 4" key="1">
    <citation type="journal article" date="2015" name="Stand. Genomic Sci.">
        <title>Complete genome sequence and description of Salinispira pacifica gen. nov., sp. nov., a novel spirochaete isolated form a hypersaline microbial mat.</title>
        <authorList>
            <person name="Ben Hania W."/>
            <person name="Joseph M."/>
            <person name="Schumann P."/>
            <person name="Bunk B."/>
            <person name="Fiebig A."/>
            <person name="Sproer C."/>
            <person name="Klenk H.P."/>
            <person name="Fardeau M.L."/>
            <person name="Spring S."/>
        </authorList>
    </citation>
    <scope>NUCLEOTIDE SEQUENCE [LARGE SCALE GENOMIC DNA]</scope>
    <source>
        <strain evidence="3 4">L21-RPul-D2</strain>
    </source>
</reference>
<name>V5WD83_9SPIO</name>
<dbReference type="Pfam" id="PF02371">
    <property type="entry name" value="Transposase_20"/>
    <property type="match status" value="1"/>
</dbReference>
<organism evidence="3 4">
    <name type="scientific">Salinispira pacifica</name>
    <dbReference type="NCBI Taxonomy" id="1307761"/>
    <lineage>
        <taxon>Bacteria</taxon>
        <taxon>Pseudomonadati</taxon>
        <taxon>Spirochaetota</taxon>
        <taxon>Spirochaetia</taxon>
        <taxon>Spirochaetales</taxon>
        <taxon>Spirochaetaceae</taxon>
        <taxon>Salinispira</taxon>
    </lineage>
</organism>
<feature type="domain" description="Transposase IS110-like N-terminal" evidence="1">
    <location>
        <begin position="7"/>
        <end position="151"/>
    </location>
</feature>
<evidence type="ECO:0000313" key="3">
    <source>
        <dbReference type="EMBL" id="AHC13788.1"/>
    </source>
</evidence>
<dbReference type="EMBL" id="CP006939">
    <property type="protein sequence ID" value="AHC13788.1"/>
    <property type="molecule type" value="Genomic_DNA"/>
</dbReference>
<dbReference type="NCBIfam" id="NF033542">
    <property type="entry name" value="transpos_IS110"/>
    <property type="match status" value="1"/>
</dbReference>
<dbReference type="PANTHER" id="PTHR33055:SF13">
    <property type="entry name" value="TRANSPOSASE"/>
    <property type="match status" value="1"/>
</dbReference>
<gene>
    <name evidence="3" type="ORF">L21SP2_0352</name>
</gene>
<sequence>MITRFHGIDRHKKYSTVSVLDRDGRETRFLRSCQMEAYLDELGPEDAVVMEASCGSFYWADRVEATGATCYILDPMRFRIITDSWNKTDRQDARNMAKALWVFLVTGEFGIPTVYKPSETIRTLRRLFASYNLLNRQIRMLKNTIQAVLTEDGVTVSSNDRSRLFKGKESVAEILADRRLSEVIVDALQIQVDLLRTITESKEQLGRRIVEASAPLDEQIRLLITIPGITPLTASAFLADVGDVHRFPSLRRMNAYLGLVPRCHDSGGKSRPGHITRESRKLSRTILTQSIYQTIKGTPGWERYYEDLKARRGSGRARIAMIRRLCGVMRRMLLQGERFHWLKEELYRRKLVEYQKTLEEHKKERDAA</sequence>
<dbReference type="InterPro" id="IPR003346">
    <property type="entry name" value="Transposase_20"/>
</dbReference>
<dbReference type="Pfam" id="PF01548">
    <property type="entry name" value="DEDD_Tnp_IS110"/>
    <property type="match status" value="1"/>
</dbReference>
<dbReference type="HOGENOM" id="CLU_036902_1_0_12"/>
<evidence type="ECO:0000313" key="4">
    <source>
        <dbReference type="Proteomes" id="UP000018680"/>
    </source>
</evidence>
<dbReference type="STRING" id="1307761.L21SP2_0352"/>
<dbReference type="InterPro" id="IPR047650">
    <property type="entry name" value="Transpos_IS110"/>
</dbReference>
<evidence type="ECO:0000259" key="2">
    <source>
        <dbReference type="Pfam" id="PF02371"/>
    </source>
</evidence>
<dbReference type="RefSeq" id="WP_024266721.1">
    <property type="nucleotide sequence ID" value="NC_023035.1"/>
</dbReference>
<dbReference type="KEGG" id="slr:L21SP2_0352"/>
<protein>
    <submittedName>
        <fullName evidence="3">Mobile element protein</fullName>
    </submittedName>
</protein>
<accession>V5WD83</accession>
<keyword evidence="4" id="KW-1185">Reference proteome</keyword>
<dbReference type="GO" id="GO:0004803">
    <property type="term" value="F:transposase activity"/>
    <property type="evidence" value="ECO:0007669"/>
    <property type="project" value="InterPro"/>
</dbReference>
<evidence type="ECO:0000259" key="1">
    <source>
        <dbReference type="Pfam" id="PF01548"/>
    </source>
</evidence>
<dbReference type="InterPro" id="IPR002525">
    <property type="entry name" value="Transp_IS110-like_N"/>
</dbReference>
<dbReference type="Proteomes" id="UP000018680">
    <property type="component" value="Chromosome"/>
</dbReference>